<comment type="similarity">
    <text evidence="2 6">Belongs to the transposase mutator family.</text>
</comment>
<evidence type="ECO:0000256" key="4">
    <source>
        <dbReference type="ARBA" id="ARBA00023125"/>
    </source>
</evidence>
<keyword evidence="6" id="KW-0814">Transposable element</keyword>
<dbReference type="PANTHER" id="PTHR33217:SF7">
    <property type="entry name" value="TRANSPOSASE FOR INSERTION SEQUENCE ELEMENT IS1081"/>
    <property type="match status" value="1"/>
</dbReference>
<comment type="function">
    <text evidence="1 6">Required for the transposition of the insertion element.</text>
</comment>
<proteinExistence type="inferred from homology"/>
<dbReference type="PANTHER" id="PTHR33217">
    <property type="entry name" value="TRANSPOSASE FOR INSERTION SEQUENCE ELEMENT IS1081"/>
    <property type="match status" value="1"/>
</dbReference>
<protein>
    <recommendedName>
        <fullName evidence="6">Mutator family transposase</fullName>
    </recommendedName>
</protein>
<keyword evidence="8" id="KW-1185">Reference proteome</keyword>
<keyword evidence="5 6" id="KW-0233">DNA recombination</keyword>
<dbReference type="EMBL" id="JAJISD010000005">
    <property type="protein sequence ID" value="MCC8430079.1"/>
    <property type="molecule type" value="Genomic_DNA"/>
</dbReference>
<dbReference type="NCBIfam" id="NF033543">
    <property type="entry name" value="transpos_IS256"/>
    <property type="match status" value="1"/>
</dbReference>
<name>A0ABS8KVK9_9HYPH</name>
<organism evidence="7 8">
    <name type="scientific">Reyranella aquatilis</name>
    <dbReference type="NCBI Taxonomy" id="2035356"/>
    <lineage>
        <taxon>Bacteria</taxon>
        <taxon>Pseudomonadati</taxon>
        <taxon>Pseudomonadota</taxon>
        <taxon>Alphaproteobacteria</taxon>
        <taxon>Hyphomicrobiales</taxon>
        <taxon>Reyranellaceae</taxon>
        <taxon>Reyranella</taxon>
    </lineage>
</organism>
<keyword evidence="4 6" id="KW-0238">DNA-binding</keyword>
<comment type="caution">
    <text evidence="7">The sequence shown here is derived from an EMBL/GenBank/DDBJ whole genome shotgun (WGS) entry which is preliminary data.</text>
</comment>
<gene>
    <name evidence="7" type="ORF">LJ725_13960</name>
</gene>
<evidence type="ECO:0000256" key="2">
    <source>
        <dbReference type="ARBA" id="ARBA00010961"/>
    </source>
</evidence>
<sequence length="407" mass="45584">MTEDTIALRALLEKGSDATFLREMIGFAAQRLMELETEGLCGAGPAERSPQRLNQRNGYRDRDWETRAGTVELRIPKLRKGSYFPGFLEPRRMAEKALTAVIQEAYIQGISTRSVDELVKAMGMSGISKSQACPERSRRVSRLCGEIDERVQNFLNRPIEGEWPYIWLDATYVKARRDHRIVSVAVIIAVGVSSDGRREVLGMTVGHSEAEPFWVEFLRSLARRGLRGVKLVISDAHEGLKAAITKILGAAWQRCRVHFMRNALAYAGKTQRRIVSAWVGTAFAQDDATAARKQWRQVADQARPRVPKLAALMDDAEADVLAYMGFPAQHRAKLHSTNPLERLNGEIKRRSEVVGIFPNEDAVTRLIGALLLEQNDEWAVQRARYMSLETIAPLSDDPIVGLHLATV</sequence>
<reference evidence="7 8" key="1">
    <citation type="submission" date="2021-11" db="EMBL/GenBank/DDBJ databases">
        <authorList>
            <person name="Lee D.-H."/>
            <person name="Kim S.-B."/>
        </authorList>
    </citation>
    <scope>NUCLEOTIDE SEQUENCE [LARGE SCALE GENOMIC DNA]</scope>
    <source>
        <strain evidence="7 8">KCTC 52223</strain>
    </source>
</reference>
<evidence type="ECO:0000256" key="6">
    <source>
        <dbReference type="RuleBase" id="RU365089"/>
    </source>
</evidence>
<accession>A0ABS8KVK9</accession>
<evidence type="ECO:0000313" key="7">
    <source>
        <dbReference type="EMBL" id="MCC8430079.1"/>
    </source>
</evidence>
<evidence type="ECO:0000313" key="8">
    <source>
        <dbReference type="Proteomes" id="UP001198862"/>
    </source>
</evidence>
<dbReference type="InterPro" id="IPR001207">
    <property type="entry name" value="Transposase_mutator"/>
</dbReference>
<evidence type="ECO:0000256" key="5">
    <source>
        <dbReference type="ARBA" id="ARBA00023172"/>
    </source>
</evidence>
<dbReference type="Pfam" id="PF00872">
    <property type="entry name" value="Transposase_mut"/>
    <property type="match status" value="1"/>
</dbReference>
<dbReference type="RefSeq" id="WP_230551268.1">
    <property type="nucleotide sequence ID" value="NZ_JAJISD010000005.1"/>
</dbReference>
<keyword evidence="3 6" id="KW-0815">Transposition</keyword>
<evidence type="ECO:0000256" key="3">
    <source>
        <dbReference type="ARBA" id="ARBA00022578"/>
    </source>
</evidence>
<evidence type="ECO:0000256" key="1">
    <source>
        <dbReference type="ARBA" id="ARBA00002190"/>
    </source>
</evidence>
<dbReference type="Proteomes" id="UP001198862">
    <property type="component" value="Unassembled WGS sequence"/>
</dbReference>